<protein>
    <recommendedName>
        <fullName evidence="3">AB hydrolase-1 domain-containing protein</fullName>
    </recommendedName>
</protein>
<evidence type="ECO:0000259" key="3">
    <source>
        <dbReference type="Pfam" id="PF00561"/>
    </source>
</evidence>
<dbReference type="Gene3D" id="3.40.50.1820">
    <property type="entry name" value="alpha/beta hydrolase"/>
    <property type="match status" value="1"/>
</dbReference>
<reference evidence="5" key="4">
    <citation type="submission" date="2024-02" db="EMBL/GenBank/DDBJ databases">
        <title>Comparative genomics of Cryptococcus and Kwoniella reveals pathogenesis evolution and contrasting modes of karyotype evolution via chromosome fusion or intercentromeric recombination.</title>
        <authorList>
            <person name="Coelho M.A."/>
            <person name="David-Palma M."/>
            <person name="Shea T."/>
            <person name="Bowers K."/>
            <person name="McGinley-Smith S."/>
            <person name="Mohammad A.W."/>
            <person name="Gnirke A."/>
            <person name="Yurkov A.M."/>
            <person name="Nowrousian M."/>
            <person name="Sun S."/>
            <person name="Cuomo C.A."/>
            <person name="Heitman J."/>
        </authorList>
    </citation>
    <scope>NUCLEOTIDE SEQUENCE</scope>
    <source>
        <strain evidence="5">CBS 10118</strain>
    </source>
</reference>
<evidence type="ECO:0000313" key="5">
    <source>
        <dbReference type="EMBL" id="WVW86983.1"/>
    </source>
</evidence>
<gene>
    <name evidence="4" type="ORF">I302_08183</name>
    <name evidence="5" type="ORF">I302_109039</name>
</gene>
<evidence type="ECO:0000313" key="6">
    <source>
        <dbReference type="Proteomes" id="UP000092730"/>
    </source>
</evidence>
<name>A0A1B9FUT4_9TREE</name>
<keyword evidence="2" id="KW-0472">Membrane</keyword>
<sequence>MSKPASNRSSVSSSPTRTSPTEETTTLLPPASQHPHAHPHTPSHPHARKTSISARSVSGRSVAGSVRNYGAVAGRPGPAEQAPRVSKVGQRRILTTFPLQATFFILTLLVFASFVLSLILLLNTIFDFSVKFLPYRGSGFTEFWISLIGSWIGLGGVLFFSHPSYLFFLTTLITLILHIPILFLALLSPSLKRAHAPLILVPLLLTGSTLIFTLLSNFLVRRAKKQESLRISRMLTDAAGRERASEEGTARALVGVQRKGFWGRIVGFFGGVFGLIAGLAGLILVSLLLIDLSISAYDGSLPLPSSSSQLVKVQPASSQWPINIHLACTDSNSTLPTIVYTSSSGVPGSLALLPSPLPPANEGSENPGRWLFDLQEQGKIGRVCTWDRPGYGFSDVLSNADLGGIADALWEALDNAGVIKESKREGLMMVGEGYGGLVSRVFASRHPSNIHSLLHLDAQTASTYFHDPSTTQFLSRMSSRLFPSLLTPLSLNRLPSVLLRKSTSLSRILASSHPSPSSVRLSEKLRKSRLQETIGSQSRTSASFRVLLESGYKYPSSRPAIVLSSEKRMKDDESWAEGQRVLAEEVTSDEGLVEWLQVRGVGHFVCEGDGRGACEGAIGKLLKK</sequence>
<feature type="transmembrane region" description="Helical" evidence="2">
    <location>
        <begin position="143"/>
        <end position="160"/>
    </location>
</feature>
<keyword evidence="6" id="KW-1185">Reference proteome</keyword>
<keyword evidence="2" id="KW-1133">Transmembrane helix</keyword>
<dbReference type="STRING" id="1296100.A0A1B9FUT4"/>
<dbReference type="AlphaFoldDB" id="A0A1B9FUT4"/>
<dbReference type="InterPro" id="IPR019431">
    <property type="entry name" value="DUF2417"/>
</dbReference>
<dbReference type="VEuPathDB" id="FungiDB:I302_08183"/>
<dbReference type="OrthoDB" id="164921at2759"/>
<organism evidence="4">
    <name type="scientific">Kwoniella bestiolae CBS 10118</name>
    <dbReference type="NCBI Taxonomy" id="1296100"/>
    <lineage>
        <taxon>Eukaryota</taxon>
        <taxon>Fungi</taxon>
        <taxon>Dikarya</taxon>
        <taxon>Basidiomycota</taxon>
        <taxon>Agaricomycotina</taxon>
        <taxon>Tremellomycetes</taxon>
        <taxon>Tremellales</taxon>
        <taxon>Cryptococcaceae</taxon>
        <taxon>Kwoniella</taxon>
    </lineage>
</organism>
<accession>A0A1B9FUT4</accession>
<dbReference type="Proteomes" id="UP000092730">
    <property type="component" value="Chromosome 8"/>
</dbReference>
<dbReference type="SUPFAM" id="SSF53474">
    <property type="entry name" value="alpha/beta-Hydrolases"/>
    <property type="match status" value="1"/>
</dbReference>
<dbReference type="Pfam" id="PF10329">
    <property type="entry name" value="DUF2417"/>
    <property type="match status" value="1"/>
</dbReference>
<feature type="transmembrane region" description="Helical" evidence="2">
    <location>
        <begin position="167"/>
        <end position="187"/>
    </location>
</feature>
<evidence type="ECO:0000256" key="1">
    <source>
        <dbReference type="SAM" id="MobiDB-lite"/>
    </source>
</evidence>
<feature type="transmembrane region" description="Helical" evidence="2">
    <location>
        <begin position="265"/>
        <end position="290"/>
    </location>
</feature>
<evidence type="ECO:0000256" key="2">
    <source>
        <dbReference type="SAM" id="Phobius"/>
    </source>
</evidence>
<reference evidence="5" key="2">
    <citation type="submission" date="2013-07" db="EMBL/GenBank/DDBJ databases">
        <authorList>
            <consortium name="The Broad Institute Genome Sequencing Platform"/>
            <person name="Cuomo C."/>
            <person name="Litvintseva A."/>
            <person name="Chen Y."/>
            <person name="Heitman J."/>
            <person name="Sun S."/>
            <person name="Springer D."/>
            <person name="Dromer F."/>
            <person name="Young S.K."/>
            <person name="Zeng Q."/>
            <person name="Gargeya S."/>
            <person name="Fitzgerald M."/>
            <person name="Abouelleil A."/>
            <person name="Alvarado L."/>
            <person name="Berlin A.M."/>
            <person name="Chapman S.B."/>
            <person name="Dewar J."/>
            <person name="Goldberg J."/>
            <person name="Griggs A."/>
            <person name="Gujja S."/>
            <person name="Hansen M."/>
            <person name="Howarth C."/>
            <person name="Imamovic A."/>
            <person name="Larimer J."/>
            <person name="McCowan C."/>
            <person name="Murphy C."/>
            <person name="Pearson M."/>
            <person name="Priest M."/>
            <person name="Roberts A."/>
            <person name="Saif S."/>
            <person name="Shea T."/>
            <person name="Sykes S."/>
            <person name="Wortman J."/>
            <person name="Nusbaum C."/>
            <person name="Birren B."/>
        </authorList>
    </citation>
    <scope>NUCLEOTIDE SEQUENCE</scope>
    <source>
        <strain evidence="5">CBS 10118</strain>
    </source>
</reference>
<feature type="compositionally biased region" description="Basic residues" evidence="1">
    <location>
        <begin position="35"/>
        <end position="49"/>
    </location>
</feature>
<keyword evidence="2" id="KW-0812">Transmembrane</keyword>
<dbReference type="RefSeq" id="XP_019043603.1">
    <property type="nucleotide sequence ID" value="XM_019194767.1"/>
</dbReference>
<feature type="region of interest" description="Disordered" evidence="1">
    <location>
        <begin position="1"/>
        <end position="61"/>
    </location>
</feature>
<dbReference type="InterPro" id="IPR000073">
    <property type="entry name" value="AB_hydrolase_1"/>
</dbReference>
<dbReference type="KEGG" id="kbi:30212582"/>
<feature type="compositionally biased region" description="Low complexity" evidence="1">
    <location>
        <begin position="1"/>
        <end position="34"/>
    </location>
</feature>
<reference evidence="4" key="3">
    <citation type="submission" date="2014-01" db="EMBL/GenBank/DDBJ databases">
        <title>Evolution of pathogenesis and genome organization in the Tremellales.</title>
        <authorList>
            <person name="Cuomo C."/>
            <person name="Litvintseva A."/>
            <person name="Heitman J."/>
            <person name="Chen Y."/>
            <person name="Sun S."/>
            <person name="Springer D."/>
            <person name="Dromer F."/>
            <person name="Young S."/>
            <person name="Zeng Q."/>
            <person name="Chapman S."/>
            <person name="Gujja S."/>
            <person name="Saif S."/>
            <person name="Birren B."/>
        </authorList>
    </citation>
    <scope>NUCLEOTIDE SEQUENCE</scope>
    <source>
        <strain evidence="4">CBS 10118</strain>
    </source>
</reference>
<proteinExistence type="predicted"/>
<feature type="transmembrane region" description="Helical" evidence="2">
    <location>
        <begin position="101"/>
        <end position="123"/>
    </location>
</feature>
<dbReference type="EMBL" id="CP144548">
    <property type="protein sequence ID" value="WVW86983.1"/>
    <property type="molecule type" value="Genomic_DNA"/>
</dbReference>
<dbReference type="InterPro" id="IPR029058">
    <property type="entry name" value="AB_hydrolase_fold"/>
</dbReference>
<dbReference type="GeneID" id="30212582"/>
<dbReference type="Pfam" id="PF00561">
    <property type="entry name" value="Abhydrolase_1"/>
    <property type="match status" value="1"/>
</dbReference>
<feature type="domain" description="AB hydrolase-1" evidence="3">
    <location>
        <begin position="382"/>
        <end position="510"/>
    </location>
</feature>
<dbReference type="EMBL" id="KI894025">
    <property type="protein sequence ID" value="OCF22533.1"/>
    <property type="molecule type" value="Genomic_DNA"/>
</dbReference>
<reference evidence="4" key="1">
    <citation type="submission" date="2013-07" db="EMBL/GenBank/DDBJ databases">
        <title>The Genome Sequence of Cryptococcus bestiolae CBS10118.</title>
        <authorList>
            <consortium name="The Broad Institute Genome Sequencing Platform"/>
            <person name="Cuomo C."/>
            <person name="Litvintseva A."/>
            <person name="Chen Y."/>
            <person name="Heitman J."/>
            <person name="Sun S."/>
            <person name="Springer D."/>
            <person name="Dromer F."/>
            <person name="Young S.K."/>
            <person name="Zeng Q."/>
            <person name="Gargeya S."/>
            <person name="Fitzgerald M."/>
            <person name="Abouelleil A."/>
            <person name="Alvarado L."/>
            <person name="Berlin A.M."/>
            <person name="Chapman S.B."/>
            <person name="Dewar J."/>
            <person name="Goldberg J."/>
            <person name="Griggs A."/>
            <person name="Gujja S."/>
            <person name="Hansen M."/>
            <person name="Howarth C."/>
            <person name="Imamovic A."/>
            <person name="Larimer J."/>
            <person name="McCowan C."/>
            <person name="Murphy C."/>
            <person name="Pearson M."/>
            <person name="Priest M."/>
            <person name="Roberts A."/>
            <person name="Saif S."/>
            <person name="Shea T."/>
            <person name="Sykes S."/>
            <person name="Wortman J."/>
            <person name="Nusbaum C."/>
            <person name="Birren B."/>
        </authorList>
    </citation>
    <scope>NUCLEOTIDE SEQUENCE [LARGE SCALE GENOMIC DNA]</scope>
    <source>
        <strain evidence="4">CBS 10118</strain>
    </source>
</reference>
<evidence type="ECO:0000313" key="4">
    <source>
        <dbReference type="EMBL" id="OCF22533.1"/>
    </source>
</evidence>
<feature type="transmembrane region" description="Helical" evidence="2">
    <location>
        <begin position="199"/>
        <end position="220"/>
    </location>
</feature>